<reference evidence="1" key="1">
    <citation type="submission" date="2025-09" db="UniProtKB">
        <authorList>
            <consortium name="EnsemblPlants"/>
        </authorList>
    </citation>
    <scope>IDENTIFICATION</scope>
</reference>
<keyword evidence="2" id="KW-1185">Reference proteome</keyword>
<name>A0ACD6ASD8_AVESA</name>
<organism evidence="1 2">
    <name type="scientific">Avena sativa</name>
    <name type="common">Oat</name>
    <dbReference type="NCBI Taxonomy" id="4498"/>
    <lineage>
        <taxon>Eukaryota</taxon>
        <taxon>Viridiplantae</taxon>
        <taxon>Streptophyta</taxon>
        <taxon>Embryophyta</taxon>
        <taxon>Tracheophyta</taxon>
        <taxon>Spermatophyta</taxon>
        <taxon>Magnoliopsida</taxon>
        <taxon>Liliopsida</taxon>
        <taxon>Poales</taxon>
        <taxon>Poaceae</taxon>
        <taxon>BOP clade</taxon>
        <taxon>Pooideae</taxon>
        <taxon>Poodae</taxon>
        <taxon>Poeae</taxon>
        <taxon>Poeae Chloroplast Group 1 (Aveneae type)</taxon>
        <taxon>Aveninae</taxon>
        <taxon>Avena</taxon>
    </lineage>
</organism>
<sequence>MVDRLQCPVQKTKPVSVKLANNEEIHCDQCVPNLTWWIQGETFHTPMRVLPLGAYDAILGVDWLKKHGPMKGDWVQKTIKITNMGKRVTLQGVQEKHPNNVRELPVEQLIKWSKGNEIWALAVVHPDVSAATQTVPAEVQDVLSDFADIFTEPNSLPPSRSYDHAIALKPGAAPFNARPYRYSPEHKTEIENQVRQMLEAGIITQSMSPFASPVLLSVKLFE</sequence>
<proteinExistence type="predicted"/>
<protein>
    <submittedName>
        <fullName evidence="1">Uncharacterized protein</fullName>
    </submittedName>
</protein>
<dbReference type="EnsemblPlants" id="AVESA.00010b.r2.UnG1491320.1">
    <property type="protein sequence ID" value="AVESA.00010b.r2.UnG1491320.1.CDS"/>
    <property type="gene ID" value="AVESA.00010b.r2.UnG1491320"/>
</dbReference>
<dbReference type="Proteomes" id="UP001732700">
    <property type="component" value="Unassembled WGS sequence"/>
</dbReference>
<evidence type="ECO:0000313" key="1">
    <source>
        <dbReference type="EnsemblPlants" id="AVESA.00010b.r2.UnG1491320.1.CDS"/>
    </source>
</evidence>
<evidence type="ECO:0000313" key="2">
    <source>
        <dbReference type="Proteomes" id="UP001732700"/>
    </source>
</evidence>
<accession>A0ACD6ASD8</accession>